<accession>A0A7E4V9U2</accession>
<reference evidence="14" key="1">
    <citation type="journal article" date="2013" name="Genetics">
        <title>The draft genome and transcriptome of Panagrellus redivivus are shaped by the harsh demands of a free-living lifestyle.</title>
        <authorList>
            <person name="Srinivasan J."/>
            <person name="Dillman A.R."/>
            <person name="Macchietto M.G."/>
            <person name="Heikkinen L."/>
            <person name="Lakso M."/>
            <person name="Fracchia K.M."/>
            <person name="Antoshechkin I."/>
            <person name="Mortazavi A."/>
            <person name="Wong G."/>
            <person name="Sternberg P.W."/>
        </authorList>
    </citation>
    <scope>NUCLEOTIDE SEQUENCE [LARGE SCALE GENOMIC DNA]</scope>
    <source>
        <strain evidence="14">MT8872</strain>
    </source>
</reference>
<protein>
    <recommendedName>
        <fullName evidence="12">Innexin</fullName>
    </recommendedName>
</protein>
<evidence type="ECO:0000313" key="15">
    <source>
        <dbReference type="WBParaSite" id="Pan_g18239.t1"/>
    </source>
</evidence>
<keyword evidence="10 12" id="KW-0472">Membrane</keyword>
<evidence type="ECO:0000256" key="10">
    <source>
        <dbReference type="ARBA" id="ARBA00023136"/>
    </source>
</evidence>
<keyword evidence="8 12" id="KW-1133">Transmembrane helix</keyword>
<dbReference type="PRINTS" id="PR01262">
    <property type="entry name" value="INNEXIN"/>
</dbReference>
<evidence type="ECO:0000256" key="9">
    <source>
        <dbReference type="ARBA" id="ARBA00023065"/>
    </source>
</evidence>
<evidence type="ECO:0000256" key="3">
    <source>
        <dbReference type="ARBA" id="ARBA00022448"/>
    </source>
</evidence>
<dbReference type="GO" id="GO:0005921">
    <property type="term" value="C:gap junction"/>
    <property type="evidence" value="ECO:0007669"/>
    <property type="project" value="UniProtKB-SubCell"/>
</dbReference>
<keyword evidence="4" id="KW-1003">Cell membrane</keyword>
<comment type="caution">
    <text evidence="12">Lacks conserved residue(s) required for the propagation of feature annotation.</text>
</comment>
<keyword evidence="14" id="KW-1185">Reference proteome</keyword>
<dbReference type="GO" id="GO:0005886">
    <property type="term" value="C:plasma membrane"/>
    <property type="evidence" value="ECO:0007669"/>
    <property type="project" value="UniProtKB-SubCell"/>
</dbReference>
<evidence type="ECO:0000256" key="6">
    <source>
        <dbReference type="ARBA" id="ARBA00022868"/>
    </source>
</evidence>
<dbReference type="GO" id="GO:0005243">
    <property type="term" value="F:gap junction channel activity"/>
    <property type="evidence" value="ECO:0007669"/>
    <property type="project" value="TreeGrafter"/>
</dbReference>
<feature type="region of interest" description="Disordered" evidence="13">
    <location>
        <begin position="383"/>
        <end position="435"/>
    </location>
</feature>
<evidence type="ECO:0000256" key="1">
    <source>
        <dbReference type="ARBA" id="ARBA00004610"/>
    </source>
</evidence>
<dbReference type="AlphaFoldDB" id="A0A7E4V9U2"/>
<gene>
    <name evidence="12" type="primary">inx</name>
</gene>
<feature type="transmembrane region" description="Helical" evidence="12">
    <location>
        <begin position="99"/>
        <end position="117"/>
    </location>
</feature>
<dbReference type="InterPro" id="IPR000990">
    <property type="entry name" value="Innexin"/>
</dbReference>
<comment type="similarity">
    <text evidence="12">Belongs to the pannexin family.</text>
</comment>
<evidence type="ECO:0000256" key="12">
    <source>
        <dbReference type="RuleBase" id="RU010713"/>
    </source>
</evidence>
<evidence type="ECO:0000256" key="5">
    <source>
        <dbReference type="ARBA" id="ARBA00022692"/>
    </source>
</evidence>
<keyword evidence="11 12" id="KW-0407">Ion channel</keyword>
<dbReference type="WBParaSite" id="Pan_g18239.t1">
    <property type="protein sequence ID" value="Pan_g18239.t1"/>
    <property type="gene ID" value="Pan_g18239"/>
</dbReference>
<keyword evidence="3 12" id="KW-0813">Transport</keyword>
<evidence type="ECO:0000256" key="11">
    <source>
        <dbReference type="ARBA" id="ARBA00023303"/>
    </source>
</evidence>
<evidence type="ECO:0000256" key="13">
    <source>
        <dbReference type="SAM" id="MobiDB-lite"/>
    </source>
</evidence>
<keyword evidence="5 12" id="KW-0812">Transmembrane</keyword>
<dbReference type="PROSITE" id="PS51013">
    <property type="entry name" value="PANNEXIN"/>
    <property type="match status" value="1"/>
</dbReference>
<feature type="transmembrane region" description="Helical" evidence="12">
    <location>
        <begin position="26"/>
        <end position="47"/>
    </location>
</feature>
<evidence type="ECO:0000256" key="8">
    <source>
        <dbReference type="ARBA" id="ARBA00022989"/>
    </source>
</evidence>
<evidence type="ECO:0000313" key="14">
    <source>
        <dbReference type="Proteomes" id="UP000492821"/>
    </source>
</evidence>
<dbReference type="Pfam" id="PF00876">
    <property type="entry name" value="Innexin"/>
    <property type="match status" value="1"/>
</dbReference>
<feature type="compositionally biased region" description="Low complexity" evidence="13">
    <location>
        <begin position="412"/>
        <end position="421"/>
    </location>
</feature>
<feature type="transmembrane region" description="Helical" evidence="12">
    <location>
        <begin position="281"/>
        <end position="305"/>
    </location>
</feature>
<reference evidence="15" key="2">
    <citation type="submission" date="2020-10" db="UniProtKB">
        <authorList>
            <consortium name="WormBaseParasite"/>
        </authorList>
    </citation>
    <scope>IDENTIFICATION</scope>
</reference>
<name>A0A7E4V9U2_PANRE</name>
<comment type="function">
    <text evidence="12">Structural component of the gap junctions.</text>
</comment>
<evidence type="ECO:0000256" key="7">
    <source>
        <dbReference type="ARBA" id="ARBA00022949"/>
    </source>
</evidence>
<proteinExistence type="inferred from homology"/>
<keyword evidence="7" id="KW-0965">Cell junction</keyword>
<dbReference type="PANTHER" id="PTHR11893">
    <property type="entry name" value="INNEXIN"/>
    <property type="match status" value="1"/>
</dbReference>
<comment type="subcellular location">
    <subcellularLocation>
        <location evidence="1">Cell junction</location>
        <location evidence="1">Gap junction</location>
    </subcellularLocation>
    <subcellularLocation>
        <location evidence="2 12">Cell membrane</location>
        <topology evidence="2 12">Multi-pass membrane protein</topology>
    </subcellularLocation>
</comment>
<organism evidence="14 15">
    <name type="scientific">Panagrellus redivivus</name>
    <name type="common">Microworm</name>
    <dbReference type="NCBI Taxonomy" id="6233"/>
    <lineage>
        <taxon>Eukaryota</taxon>
        <taxon>Metazoa</taxon>
        <taxon>Ecdysozoa</taxon>
        <taxon>Nematoda</taxon>
        <taxon>Chromadorea</taxon>
        <taxon>Rhabditida</taxon>
        <taxon>Tylenchina</taxon>
        <taxon>Panagrolaimomorpha</taxon>
        <taxon>Panagrolaimoidea</taxon>
        <taxon>Panagrolaimidae</taxon>
        <taxon>Panagrellus</taxon>
    </lineage>
</organism>
<sequence>MMIPALQKIVENLKPRYDDDGIDRLNYAYTTGLFAALIVIIGAKQYVGEPLQCWIPAEYKGSWEMYIESYCFVENTYHVNPTAPGIPDQTERHKTELSYYQWVPMVLTLQLLMFMLPKAFWAAMSWRSGFNVRSVIGQSKSAGGKNAVVSDETGEKAAREAADYIELVVLFNNVRKDKCFGFFPPALHQRFLTITYLVYKFLNCVNSIGQLYLMNHFLNTSYTFWGIGILTDVLSDRTWKESGHFPRVTYCDFMRRDDTSGRPMDAIVQCVLMINMFNEKIYILIWFWFVILSMLNIINFIFWAVTSNLFAYRNGFVEDRLSFCRVSYHPASIRSFTESYLPPDAITALRLIRTNAGNRVAAQIVKIMYENWKHQEYLKQPKLSKPNDKLNGSPLEKPMMMSPASSLENTYSANPNNAASAPEKEPLNEEQLVDF</sequence>
<dbReference type="GO" id="GO:0034220">
    <property type="term" value="P:monoatomic ion transmembrane transport"/>
    <property type="evidence" value="ECO:0007669"/>
    <property type="project" value="UniProtKB-KW"/>
</dbReference>
<dbReference type="PANTHER" id="PTHR11893:SF36">
    <property type="entry name" value="INNEXIN-5"/>
    <property type="match status" value="1"/>
</dbReference>
<evidence type="ECO:0000256" key="2">
    <source>
        <dbReference type="ARBA" id="ARBA00004651"/>
    </source>
</evidence>
<keyword evidence="9 12" id="KW-0406">Ion transport</keyword>
<dbReference type="Proteomes" id="UP000492821">
    <property type="component" value="Unassembled WGS sequence"/>
</dbReference>
<keyword evidence="6" id="KW-0303">Gap junction</keyword>
<evidence type="ECO:0000256" key="4">
    <source>
        <dbReference type="ARBA" id="ARBA00022475"/>
    </source>
</evidence>